<dbReference type="InterPro" id="IPR049892">
    <property type="entry name" value="AA9"/>
</dbReference>
<dbReference type="Pfam" id="PF03443">
    <property type="entry name" value="AA9"/>
    <property type="match status" value="1"/>
</dbReference>
<evidence type="ECO:0000256" key="10">
    <source>
        <dbReference type="ARBA" id="ARBA00023157"/>
    </source>
</evidence>
<dbReference type="Gene3D" id="2.70.50.70">
    <property type="match status" value="1"/>
</dbReference>
<dbReference type="EC" id="1.14.99.56" evidence="15"/>
<reference evidence="19 20" key="1">
    <citation type="submission" date="2018-08" db="EMBL/GenBank/DDBJ databases">
        <title>Draft genome of the lignicolous fungus Coniochaeta pulveracea.</title>
        <authorList>
            <person name="Borstlap C.J."/>
            <person name="De Witt R.N."/>
            <person name="Botha A."/>
            <person name="Volschenk H."/>
        </authorList>
    </citation>
    <scope>NUCLEOTIDE SEQUENCE [LARGE SCALE GENOMIC DNA]</scope>
    <source>
        <strain evidence="19 20">CAB683</strain>
    </source>
</reference>
<evidence type="ECO:0000259" key="18">
    <source>
        <dbReference type="PROSITE" id="PS51164"/>
    </source>
</evidence>
<comment type="similarity">
    <text evidence="13">Belongs to the polysaccharide monooxygenase AA9 family.</text>
</comment>
<evidence type="ECO:0000256" key="7">
    <source>
        <dbReference type="ARBA" id="ARBA00023002"/>
    </source>
</evidence>
<dbReference type="PROSITE" id="PS51164">
    <property type="entry name" value="CBM1_2"/>
    <property type="match status" value="1"/>
</dbReference>
<dbReference type="AlphaFoldDB" id="A0A420YGR7"/>
<protein>
    <recommendedName>
        <fullName evidence="15">lytic cellulose monooxygenase (C4-dehydrogenating)</fullName>
        <ecNumber evidence="15">1.14.99.56</ecNumber>
    </recommendedName>
</protein>
<evidence type="ECO:0000256" key="16">
    <source>
        <dbReference type="SAM" id="MobiDB-lite"/>
    </source>
</evidence>
<gene>
    <name evidence="19" type="ORF">DL546_008799</name>
</gene>
<dbReference type="SMART" id="SM00236">
    <property type="entry name" value="fCBD"/>
    <property type="match status" value="1"/>
</dbReference>
<evidence type="ECO:0000256" key="15">
    <source>
        <dbReference type="ARBA" id="ARBA00047174"/>
    </source>
</evidence>
<keyword evidence="7" id="KW-0560">Oxidoreductase</keyword>
<dbReference type="InterPro" id="IPR000254">
    <property type="entry name" value="CBD"/>
</dbReference>
<evidence type="ECO:0000256" key="5">
    <source>
        <dbReference type="ARBA" id="ARBA00022729"/>
    </source>
</evidence>
<dbReference type="GO" id="GO:0030245">
    <property type="term" value="P:cellulose catabolic process"/>
    <property type="evidence" value="ECO:0007669"/>
    <property type="project" value="UniProtKB-KW"/>
</dbReference>
<comment type="caution">
    <text evidence="19">The sequence shown here is derived from an EMBL/GenBank/DDBJ whole genome shotgun (WGS) entry which is preliminary data.</text>
</comment>
<evidence type="ECO:0000256" key="2">
    <source>
        <dbReference type="ARBA" id="ARBA00004613"/>
    </source>
</evidence>
<keyword evidence="5 17" id="KW-0732">Signal</keyword>
<evidence type="ECO:0000256" key="11">
    <source>
        <dbReference type="ARBA" id="ARBA00023277"/>
    </source>
</evidence>
<dbReference type="GO" id="GO:0030248">
    <property type="term" value="F:cellulose binding"/>
    <property type="evidence" value="ECO:0007669"/>
    <property type="project" value="InterPro"/>
</dbReference>
<keyword evidence="8" id="KW-0186">Copper</keyword>
<dbReference type="PROSITE" id="PS00562">
    <property type="entry name" value="CBM1_1"/>
    <property type="match status" value="1"/>
</dbReference>
<accession>A0A420YGR7</accession>
<dbReference type="CDD" id="cd21175">
    <property type="entry name" value="LPMO_AA9"/>
    <property type="match status" value="1"/>
</dbReference>
<sequence length="311" mass="31857">MKSSLSLAALSLAISNVSAHYIFQQLSVGSTKYPVFQYIRQNSNYNSPVTDLTSNDLRCNVGASGANTQTVTVAAGSQLTFTLDTPVYHQGPISVYMSKAPTTASAYDGSGDWFKIKDFGPSFSGGQATWPMQGSYTFDLPTCIPSGDYLVRIQSLAIHNPWPSGIPQFYISCAQITLTGGGSTTPGPTALIPGAFKDTDPGYTANIYSNFNSYTVPGPAVFTCGASSGGGGGGGSSPPATSKPATTLTTSVKPTSTTTKTGTTTTVAPGGGGSCSVAKYAQCGGTGFSGCTVCAAGSTCTKSNEYYSQCL</sequence>
<keyword evidence="6" id="KW-0136">Cellulose degradation</keyword>
<feature type="chain" id="PRO_5019495777" description="lytic cellulose monooxygenase (C4-dehydrogenating)" evidence="17">
    <location>
        <begin position="20"/>
        <end position="311"/>
    </location>
</feature>
<evidence type="ECO:0000256" key="6">
    <source>
        <dbReference type="ARBA" id="ARBA00023001"/>
    </source>
</evidence>
<comment type="subcellular location">
    <subcellularLocation>
        <location evidence="2">Secreted</location>
    </subcellularLocation>
</comment>
<keyword evidence="9" id="KW-0503">Monooxygenase</keyword>
<dbReference type="STRING" id="177199.A0A420YGR7"/>
<dbReference type="Proteomes" id="UP000275385">
    <property type="component" value="Unassembled WGS sequence"/>
</dbReference>
<name>A0A420YGR7_9PEZI</name>
<organism evidence="19 20">
    <name type="scientific">Coniochaeta pulveracea</name>
    <dbReference type="NCBI Taxonomy" id="177199"/>
    <lineage>
        <taxon>Eukaryota</taxon>
        <taxon>Fungi</taxon>
        <taxon>Dikarya</taxon>
        <taxon>Ascomycota</taxon>
        <taxon>Pezizomycotina</taxon>
        <taxon>Sordariomycetes</taxon>
        <taxon>Sordariomycetidae</taxon>
        <taxon>Coniochaetales</taxon>
        <taxon>Coniochaetaceae</taxon>
        <taxon>Coniochaeta</taxon>
    </lineage>
</organism>
<dbReference type="GO" id="GO:0004497">
    <property type="term" value="F:monooxygenase activity"/>
    <property type="evidence" value="ECO:0007669"/>
    <property type="project" value="UniProtKB-KW"/>
</dbReference>
<comment type="catalytic activity">
    <reaction evidence="14">
        <text>[(1-&gt;4)-beta-D-glucosyl]n+m + reduced acceptor + O2 = 4-dehydro-beta-D-glucosyl-[(1-&gt;4)-beta-D-glucosyl]n-1 + [(1-&gt;4)-beta-D-glucosyl]m + acceptor + H2O.</text>
        <dbReference type="EC" id="1.14.99.56"/>
    </reaction>
</comment>
<keyword evidence="11" id="KW-0119">Carbohydrate metabolism</keyword>
<evidence type="ECO:0000256" key="14">
    <source>
        <dbReference type="ARBA" id="ARBA00045077"/>
    </source>
</evidence>
<evidence type="ECO:0000256" key="8">
    <source>
        <dbReference type="ARBA" id="ARBA00023008"/>
    </source>
</evidence>
<keyword evidence="3" id="KW-0964">Secreted</keyword>
<dbReference type="PANTHER" id="PTHR33353">
    <property type="entry name" value="PUTATIVE (AFU_ORTHOLOGUE AFUA_1G12560)-RELATED"/>
    <property type="match status" value="1"/>
</dbReference>
<evidence type="ECO:0000256" key="9">
    <source>
        <dbReference type="ARBA" id="ARBA00023033"/>
    </source>
</evidence>
<feature type="compositionally biased region" description="Low complexity" evidence="16">
    <location>
        <begin position="237"/>
        <end position="265"/>
    </location>
</feature>
<evidence type="ECO:0000313" key="20">
    <source>
        <dbReference type="Proteomes" id="UP000275385"/>
    </source>
</evidence>
<dbReference type="OrthoDB" id="6038816at2759"/>
<evidence type="ECO:0000256" key="17">
    <source>
        <dbReference type="SAM" id="SignalP"/>
    </source>
</evidence>
<feature type="region of interest" description="Disordered" evidence="16">
    <location>
        <begin position="232"/>
        <end position="265"/>
    </location>
</feature>
<feature type="signal peptide" evidence="17">
    <location>
        <begin position="1"/>
        <end position="19"/>
    </location>
</feature>
<evidence type="ECO:0000256" key="13">
    <source>
        <dbReference type="ARBA" id="ARBA00044502"/>
    </source>
</evidence>
<dbReference type="InterPro" id="IPR035971">
    <property type="entry name" value="CBD_sf"/>
</dbReference>
<keyword evidence="12" id="KW-0624">Polysaccharide degradation</keyword>
<proteinExistence type="inferred from homology"/>
<dbReference type="SUPFAM" id="SSF57180">
    <property type="entry name" value="Cellulose-binding domain"/>
    <property type="match status" value="1"/>
</dbReference>
<keyword evidence="4" id="KW-0479">Metal-binding</keyword>
<evidence type="ECO:0000256" key="4">
    <source>
        <dbReference type="ARBA" id="ARBA00022723"/>
    </source>
</evidence>
<keyword evidence="10" id="KW-1015">Disulfide bond</keyword>
<evidence type="ECO:0000256" key="1">
    <source>
        <dbReference type="ARBA" id="ARBA00001973"/>
    </source>
</evidence>
<dbReference type="GO" id="GO:0005576">
    <property type="term" value="C:extracellular region"/>
    <property type="evidence" value="ECO:0007669"/>
    <property type="project" value="UniProtKB-SubCell"/>
</dbReference>
<keyword evidence="20" id="KW-1185">Reference proteome</keyword>
<dbReference type="EMBL" id="QVQW01000011">
    <property type="protein sequence ID" value="RKU47052.1"/>
    <property type="molecule type" value="Genomic_DNA"/>
</dbReference>
<dbReference type="Pfam" id="PF00734">
    <property type="entry name" value="CBM_1"/>
    <property type="match status" value="1"/>
</dbReference>
<dbReference type="InterPro" id="IPR005103">
    <property type="entry name" value="AA9_LPMO"/>
</dbReference>
<evidence type="ECO:0000256" key="12">
    <source>
        <dbReference type="ARBA" id="ARBA00023326"/>
    </source>
</evidence>
<evidence type="ECO:0000256" key="3">
    <source>
        <dbReference type="ARBA" id="ARBA00022525"/>
    </source>
</evidence>
<dbReference type="PANTHER" id="PTHR33353:SF11">
    <property type="entry name" value="GLYCOSYLHYDROLASE FAMILY 61-7 PROTEIN"/>
    <property type="match status" value="1"/>
</dbReference>
<comment type="cofactor">
    <cofactor evidence="1">
        <name>Cu(2+)</name>
        <dbReference type="ChEBI" id="CHEBI:29036"/>
    </cofactor>
</comment>
<feature type="domain" description="CBM1" evidence="18">
    <location>
        <begin position="275"/>
        <end position="311"/>
    </location>
</feature>
<evidence type="ECO:0000313" key="19">
    <source>
        <dbReference type="EMBL" id="RKU47052.1"/>
    </source>
</evidence>
<dbReference type="GO" id="GO:0046872">
    <property type="term" value="F:metal ion binding"/>
    <property type="evidence" value="ECO:0007669"/>
    <property type="project" value="UniProtKB-KW"/>
</dbReference>